<proteinExistence type="predicted"/>
<dbReference type="Pfam" id="PF02579">
    <property type="entry name" value="Nitro_FeMo-Co"/>
    <property type="match status" value="1"/>
</dbReference>
<dbReference type="SUPFAM" id="SSF53146">
    <property type="entry name" value="Nitrogenase accessory factor-like"/>
    <property type="match status" value="1"/>
</dbReference>
<dbReference type="PANTHER" id="PTHR33937">
    <property type="entry name" value="IRON-MOLYBDENUM PROTEIN-RELATED-RELATED"/>
    <property type="match status" value="1"/>
</dbReference>
<evidence type="ECO:0000259" key="1">
    <source>
        <dbReference type="Pfam" id="PF02579"/>
    </source>
</evidence>
<dbReference type="Gene3D" id="3.30.420.130">
    <property type="entry name" value="Dinitrogenase iron-molybdenum cofactor biosynthesis domain"/>
    <property type="match status" value="1"/>
</dbReference>
<dbReference type="InterPro" id="IPR051840">
    <property type="entry name" value="NifX/NifY_domain"/>
</dbReference>
<evidence type="ECO:0000313" key="3">
    <source>
        <dbReference type="Proteomes" id="UP000094707"/>
    </source>
</evidence>
<protein>
    <submittedName>
        <fullName evidence="2">FeMo cofactor biosynthesis protein NifB</fullName>
    </submittedName>
</protein>
<dbReference type="KEGG" id="mcub:MCBB_1068"/>
<feature type="domain" description="Dinitrogenase iron-molybdenum cofactor biosynthesis" evidence="1">
    <location>
        <begin position="14"/>
        <end position="109"/>
    </location>
</feature>
<dbReference type="STRING" id="118062.MCBB_1068"/>
<dbReference type="InterPro" id="IPR036105">
    <property type="entry name" value="DiNase_FeMo-co_biosyn_sf"/>
</dbReference>
<dbReference type="InterPro" id="IPR003731">
    <property type="entry name" value="Di-Nase_FeMo-co_biosynth"/>
</dbReference>
<name>A0A1D3L202_9EURY</name>
<accession>A0A1D3L202</accession>
<dbReference type="OrthoDB" id="85838at2157"/>
<keyword evidence="3" id="KW-1185">Reference proteome</keyword>
<reference evidence="2 3" key="1">
    <citation type="submission" date="2016-08" db="EMBL/GenBank/DDBJ databases">
        <authorList>
            <person name="Seilhamer J.J."/>
        </authorList>
    </citation>
    <scope>NUCLEOTIDE SEQUENCE [LARGE SCALE GENOMIC DNA]</scope>
    <source>
        <strain evidence="2">Buetzberg</strain>
    </source>
</reference>
<gene>
    <name evidence="2" type="primary">nifB</name>
    <name evidence="2" type="ORF">MCBB_1068</name>
</gene>
<dbReference type="PANTHER" id="PTHR33937:SF2">
    <property type="entry name" value="DINITROGENASE IRON-MOLYBDENUM COFACTOR BIOSYNTHESIS DOMAIN-CONTAINING PROTEIN"/>
    <property type="match status" value="1"/>
</dbReference>
<dbReference type="Proteomes" id="UP000094707">
    <property type="component" value="Chromosome I"/>
</dbReference>
<dbReference type="AlphaFoldDB" id="A0A1D3L202"/>
<dbReference type="EMBL" id="LT607756">
    <property type="protein sequence ID" value="SCG85627.1"/>
    <property type="molecule type" value="Genomic_DNA"/>
</dbReference>
<organism evidence="2 3">
    <name type="scientific">Methanobacterium congolense</name>
    <dbReference type="NCBI Taxonomy" id="118062"/>
    <lineage>
        <taxon>Archaea</taxon>
        <taxon>Methanobacteriati</taxon>
        <taxon>Methanobacteriota</taxon>
        <taxon>Methanomada group</taxon>
        <taxon>Methanobacteria</taxon>
        <taxon>Methanobacteriales</taxon>
        <taxon>Methanobacteriaceae</taxon>
        <taxon>Methanobacterium</taxon>
    </lineage>
</organism>
<sequence>MVLVSIRVAVASNDGKYVNQHFGHAQQFLIFDVDLDGAYEFLELRKNVLSCKGGESNENERMETLKIIKDCDAVVVSRIGQGAANFLVSHGIKPYMIPDFIDNALEKLTKD</sequence>
<evidence type="ECO:0000313" key="2">
    <source>
        <dbReference type="EMBL" id="SCG85627.1"/>
    </source>
</evidence>